<feature type="chain" id="PRO_5017735119" description="SCP domain-containing protein" evidence="1">
    <location>
        <begin position="20"/>
        <end position="238"/>
    </location>
</feature>
<dbReference type="OrthoDB" id="337038at2759"/>
<accession>A0A3D8S2A7</accession>
<feature type="signal peptide" evidence="1">
    <location>
        <begin position="1"/>
        <end position="19"/>
    </location>
</feature>
<protein>
    <recommendedName>
        <fullName evidence="2">SCP domain-containing protein</fullName>
    </recommendedName>
</protein>
<dbReference type="InterPro" id="IPR014044">
    <property type="entry name" value="CAP_dom"/>
</dbReference>
<dbReference type="Pfam" id="PF00188">
    <property type="entry name" value="CAP"/>
    <property type="match status" value="1"/>
</dbReference>
<sequence length="238" mass="24989">MHSFALLTLLVAQAATNMASPIASISMTMVGSAILATPTPAPGSKMIRDSTLEQRDEAEAHLFKRATYSETGVNYHNAHRLNHSAPAVAWSENLASYASSTAATCVFAHNLTAGGGGYGQNLAAYGGSGNIAAMSPSLLLARSISMQWYNGEFPSFLPSYYGQATPDLSNFGTWGHFTQVLWKSSTQIGCATQYCAAGTIFQNNPSWFTVCDYAGAGNMIGAFGANVGKPLGNPVLNA</sequence>
<proteinExistence type="predicted"/>
<dbReference type="EMBL" id="PDLN01000007">
    <property type="protein sequence ID" value="RDW80396.1"/>
    <property type="molecule type" value="Genomic_DNA"/>
</dbReference>
<evidence type="ECO:0000313" key="4">
    <source>
        <dbReference type="Proteomes" id="UP000256328"/>
    </source>
</evidence>
<dbReference type="Gene3D" id="3.40.33.10">
    <property type="entry name" value="CAP"/>
    <property type="match status" value="1"/>
</dbReference>
<dbReference type="InterPro" id="IPR018244">
    <property type="entry name" value="Allrgn_V5/Tpx1_CS"/>
</dbReference>
<organism evidence="3 4">
    <name type="scientific">Coleophoma crateriformis</name>
    <dbReference type="NCBI Taxonomy" id="565419"/>
    <lineage>
        <taxon>Eukaryota</taxon>
        <taxon>Fungi</taxon>
        <taxon>Dikarya</taxon>
        <taxon>Ascomycota</taxon>
        <taxon>Pezizomycotina</taxon>
        <taxon>Leotiomycetes</taxon>
        <taxon>Helotiales</taxon>
        <taxon>Dermateaceae</taxon>
        <taxon>Coleophoma</taxon>
    </lineage>
</organism>
<keyword evidence="1" id="KW-0732">Signal</keyword>
<evidence type="ECO:0000313" key="3">
    <source>
        <dbReference type="EMBL" id="RDW80396.1"/>
    </source>
</evidence>
<dbReference type="Proteomes" id="UP000256328">
    <property type="component" value="Unassembled WGS sequence"/>
</dbReference>
<dbReference type="PRINTS" id="PR00837">
    <property type="entry name" value="V5TPXLIKE"/>
</dbReference>
<dbReference type="InterPro" id="IPR035940">
    <property type="entry name" value="CAP_sf"/>
</dbReference>
<dbReference type="InterPro" id="IPR001283">
    <property type="entry name" value="CRISP-related"/>
</dbReference>
<dbReference type="AlphaFoldDB" id="A0A3D8S2A7"/>
<dbReference type="SUPFAM" id="SSF55797">
    <property type="entry name" value="PR-1-like"/>
    <property type="match status" value="1"/>
</dbReference>
<dbReference type="PROSITE" id="PS01009">
    <property type="entry name" value="CRISP_1"/>
    <property type="match status" value="1"/>
</dbReference>
<dbReference type="SMART" id="SM00198">
    <property type="entry name" value="SCP"/>
    <property type="match status" value="1"/>
</dbReference>
<comment type="caution">
    <text evidence="3">The sequence shown here is derived from an EMBL/GenBank/DDBJ whole genome shotgun (WGS) entry which is preliminary data.</text>
</comment>
<keyword evidence="4" id="KW-1185">Reference proteome</keyword>
<evidence type="ECO:0000259" key="2">
    <source>
        <dbReference type="SMART" id="SM00198"/>
    </source>
</evidence>
<reference evidence="3 4" key="1">
    <citation type="journal article" date="2018" name="IMA Fungus">
        <title>IMA Genome-F 9: Draft genome sequence of Annulohypoxylon stygium, Aspergillus mulundensis, Berkeleyomyces basicola (syn. Thielaviopsis basicola), Ceratocystis smalleyi, two Cercospora beticola strains, Coleophoma cylindrospora, Fusarium fracticaudum, Phialophora cf. hyalina, and Morchella septimelata.</title>
        <authorList>
            <person name="Wingfield B.D."/>
            <person name="Bills G.F."/>
            <person name="Dong Y."/>
            <person name="Huang W."/>
            <person name="Nel W.J."/>
            <person name="Swalarsk-Parry B.S."/>
            <person name="Vaghefi N."/>
            <person name="Wilken P.M."/>
            <person name="An Z."/>
            <person name="de Beer Z.W."/>
            <person name="De Vos L."/>
            <person name="Chen L."/>
            <person name="Duong T.A."/>
            <person name="Gao Y."/>
            <person name="Hammerbacher A."/>
            <person name="Kikkert J.R."/>
            <person name="Li Y."/>
            <person name="Li H."/>
            <person name="Li K."/>
            <person name="Li Q."/>
            <person name="Liu X."/>
            <person name="Ma X."/>
            <person name="Naidoo K."/>
            <person name="Pethybridge S.J."/>
            <person name="Sun J."/>
            <person name="Steenkamp E.T."/>
            <person name="van der Nest M.A."/>
            <person name="van Wyk S."/>
            <person name="Wingfield M.J."/>
            <person name="Xiong C."/>
            <person name="Yue Q."/>
            <person name="Zhang X."/>
        </authorList>
    </citation>
    <scope>NUCLEOTIDE SEQUENCE [LARGE SCALE GENOMIC DNA]</scope>
    <source>
        <strain evidence="3 4">BP5796</strain>
    </source>
</reference>
<dbReference type="GO" id="GO:0005576">
    <property type="term" value="C:extracellular region"/>
    <property type="evidence" value="ECO:0007669"/>
    <property type="project" value="InterPro"/>
</dbReference>
<evidence type="ECO:0000256" key="1">
    <source>
        <dbReference type="SAM" id="SignalP"/>
    </source>
</evidence>
<feature type="domain" description="SCP" evidence="2">
    <location>
        <begin position="67"/>
        <end position="221"/>
    </location>
</feature>
<name>A0A3D8S2A7_9HELO</name>
<gene>
    <name evidence="3" type="ORF">BP5796_05094</name>
</gene>
<dbReference type="PANTHER" id="PTHR10334">
    <property type="entry name" value="CYSTEINE-RICH SECRETORY PROTEIN-RELATED"/>
    <property type="match status" value="1"/>
</dbReference>